<gene>
    <name evidence="2" type="ORF">GCM10007209_37740</name>
</gene>
<reference evidence="2" key="1">
    <citation type="journal article" date="2014" name="Int. J. Syst. Evol. Microbiol.">
        <title>Complete genome sequence of Corynebacterium casei LMG S-19264T (=DSM 44701T), isolated from a smear-ripened cheese.</title>
        <authorList>
            <consortium name="US DOE Joint Genome Institute (JGI-PGF)"/>
            <person name="Walter F."/>
            <person name="Albersmeier A."/>
            <person name="Kalinowski J."/>
            <person name="Ruckert C."/>
        </authorList>
    </citation>
    <scope>NUCLEOTIDE SEQUENCE</scope>
    <source>
        <strain evidence="2">CCM 7217</strain>
    </source>
</reference>
<dbReference type="EMBL" id="BMCI01000010">
    <property type="protein sequence ID" value="GGC72270.1"/>
    <property type="molecule type" value="Genomic_DNA"/>
</dbReference>
<organism evidence="2 3">
    <name type="scientific">Haloferax sulfurifontis</name>
    <dbReference type="NCBI Taxonomy" id="255616"/>
    <lineage>
        <taxon>Archaea</taxon>
        <taxon>Methanobacteriati</taxon>
        <taxon>Methanobacteriota</taxon>
        <taxon>Stenosarchaea group</taxon>
        <taxon>Halobacteria</taxon>
        <taxon>Halobacteriales</taxon>
        <taxon>Haloferacaceae</taxon>
        <taxon>Haloferax</taxon>
    </lineage>
</organism>
<evidence type="ECO:0000313" key="3">
    <source>
        <dbReference type="Proteomes" id="UP000646833"/>
    </source>
</evidence>
<reference evidence="2" key="2">
    <citation type="submission" date="2020-09" db="EMBL/GenBank/DDBJ databases">
        <authorList>
            <person name="Sun Q."/>
            <person name="Sedlacek I."/>
        </authorList>
    </citation>
    <scope>NUCLEOTIDE SEQUENCE</scope>
    <source>
        <strain evidence="2">CCM 7217</strain>
    </source>
</reference>
<evidence type="ECO:0000313" key="2">
    <source>
        <dbReference type="EMBL" id="GGC72270.1"/>
    </source>
</evidence>
<dbReference type="AlphaFoldDB" id="A0A830EDE3"/>
<dbReference type="Proteomes" id="UP000646833">
    <property type="component" value="Unassembled WGS sequence"/>
</dbReference>
<evidence type="ECO:0000256" key="1">
    <source>
        <dbReference type="SAM" id="MobiDB-lite"/>
    </source>
</evidence>
<dbReference type="RefSeq" id="WP_007274039.1">
    <property type="nucleotide sequence ID" value="NZ_BMCI01000010.1"/>
</dbReference>
<evidence type="ECO:0008006" key="4">
    <source>
        <dbReference type="Google" id="ProtNLM"/>
    </source>
</evidence>
<feature type="region of interest" description="Disordered" evidence="1">
    <location>
        <begin position="82"/>
        <end position="109"/>
    </location>
</feature>
<comment type="caution">
    <text evidence="2">The sequence shown here is derived from an EMBL/GenBank/DDBJ whole genome shotgun (WGS) entry which is preliminary data.</text>
</comment>
<protein>
    <recommendedName>
        <fullName evidence="4">DUF365 domain-containing protein</fullName>
    </recommendedName>
</protein>
<sequence>MADKPKHVLIYARREDTAHKFLGPLNAGDRAYWRVGGTPRQTAERARVFFHDGDLIYAEAMITKLEAGRIWFTPLESVRFDHPDRPDGGHRGFQYIEGLPTPTSKHLPR</sequence>
<name>A0A830EDE3_9EURY</name>
<proteinExistence type="predicted"/>
<accession>A0A830EDE3</accession>